<sequence length="145" mass="15551">MRQILICILVVCMTACSGTISTISGEDGAPAKAYILSNEAADRLIHSAMTSEFADKDIKPVSDPYPGYAAEVAWGVLDSDTVTAYYRKVKAVDSEGKSVTAVVFLVKHYGTAPASGIPTSERLLKRIVSDAEFLVEGVDFSHFVD</sequence>
<evidence type="ECO:0008006" key="4">
    <source>
        <dbReference type="Google" id="ProtNLM"/>
    </source>
</evidence>
<keyword evidence="1" id="KW-0732">Signal</keyword>
<evidence type="ECO:0000313" key="3">
    <source>
        <dbReference type="Proteomes" id="UP000292544"/>
    </source>
</evidence>
<feature type="chain" id="PRO_5046053060" description="DUF3576 domain-containing protein" evidence="1">
    <location>
        <begin position="18"/>
        <end position="145"/>
    </location>
</feature>
<reference evidence="3" key="1">
    <citation type="submission" date="2019-02" db="EMBL/GenBank/DDBJ databases">
        <title>Draft genome sequence of Muricauda sp. 176CP4-71.</title>
        <authorList>
            <person name="Park J.-S."/>
        </authorList>
    </citation>
    <scope>NUCLEOTIDE SEQUENCE [LARGE SCALE GENOMIC DNA]</scope>
    <source>
        <strain evidence="3">176GS2-150</strain>
    </source>
</reference>
<protein>
    <recommendedName>
        <fullName evidence="4">DUF3576 domain-containing protein</fullName>
    </recommendedName>
</protein>
<dbReference type="EMBL" id="SHLY01000005">
    <property type="protein sequence ID" value="TAA43646.1"/>
    <property type="molecule type" value="Genomic_DNA"/>
</dbReference>
<dbReference type="RefSeq" id="WP_130567227.1">
    <property type="nucleotide sequence ID" value="NZ_SHLY01000005.1"/>
</dbReference>
<name>A0ABY1WMJ4_9GAMM</name>
<evidence type="ECO:0000256" key="1">
    <source>
        <dbReference type="SAM" id="SignalP"/>
    </source>
</evidence>
<evidence type="ECO:0000313" key="2">
    <source>
        <dbReference type="EMBL" id="TAA43646.1"/>
    </source>
</evidence>
<feature type="signal peptide" evidence="1">
    <location>
        <begin position="1"/>
        <end position="17"/>
    </location>
</feature>
<organism evidence="2 3">
    <name type="scientific">Corallincola spongiicola</name>
    <dbReference type="NCBI Taxonomy" id="2520508"/>
    <lineage>
        <taxon>Bacteria</taxon>
        <taxon>Pseudomonadati</taxon>
        <taxon>Pseudomonadota</taxon>
        <taxon>Gammaproteobacteria</taxon>
        <taxon>Alteromonadales</taxon>
        <taxon>Psychromonadaceae</taxon>
        <taxon>Corallincola</taxon>
    </lineage>
</organism>
<accession>A0ABY1WMJ4</accession>
<keyword evidence="3" id="KW-1185">Reference proteome</keyword>
<dbReference type="Proteomes" id="UP000292544">
    <property type="component" value="Unassembled WGS sequence"/>
</dbReference>
<proteinExistence type="predicted"/>
<comment type="caution">
    <text evidence="2">The sequence shown here is derived from an EMBL/GenBank/DDBJ whole genome shotgun (WGS) entry which is preliminary data.</text>
</comment>
<gene>
    <name evidence="2" type="ORF">EXY25_13915</name>
</gene>